<evidence type="ECO:0000313" key="3">
    <source>
        <dbReference type="Proteomes" id="UP000322499"/>
    </source>
</evidence>
<dbReference type="Gene3D" id="3.40.190.170">
    <property type="entry name" value="Bacterial extracellular solute-binding protein, family 7"/>
    <property type="match status" value="1"/>
</dbReference>
<accession>A0A5S5D231</accession>
<comment type="caution">
    <text evidence="2">The sequence shown here is derived from an EMBL/GenBank/DDBJ whole genome shotgun (WGS) entry which is preliminary data.</text>
</comment>
<reference evidence="2 3" key="1">
    <citation type="submission" date="2019-07" db="EMBL/GenBank/DDBJ databases">
        <title>Genomic Encyclopedia of Archaeal and Bacterial Type Strains, Phase II (KMG-II): from individual species to whole genera.</title>
        <authorList>
            <person name="Goeker M."/>
        </authorList>
    </citation>
    <scope>NUCLEOTIDE SEQUENCE [LARGE SCALE GENOMIC DNA]</scope>
    <source>
        <strain evidence="2 3">DSM 46842</strain>
    </source>
</reference>
<dbReference type="NCBIfam" id="NF037995">
    <property type="entry name" value="TRAP_S1"/>
    <property type="match status" value="1"/>
</dbReference>
<keyword evidence="3" id="KW-1185">Reference proteome</keyword>
<dbReference type="Proteomes" id="UP000322499">
    <property type="component" value="Unassembled WGS sequence"/>
</dbReference>
<dbReference type="GO" id="GO:0055085">
    <property type="term" value="P:transmembrane transport"/>
    <property type="evidence" value="ECO:0007669"/>
    <property type="project" value="InterPro"/>
</dbReference>
<dbReference type="EMBL" id="VNHW01000003">
    <property type="protein sequence ID" value="TYP88872.1"/>
    <property type="molecule type" value="Genomic_DNA"/>
</dbReference>
<evidence type="ECO:0000256" key="1">
    <source>
        <dbReference type="ARBA" id="ARBA00022729"/>
    </source>
</evidence>
<keyword evidence="1" id="KW-0732">Signal</keyword>
<dbReference type="Pfam" id="PF03480">
    <property type="entry name" value="DctP"/>
    <property type="match status" value="1"/>
</dbReference>
<gene>
    <name evidence="2" type="ORF">BD833_10327</name>
</gene>
<dbReference type="RefSeq" id="WP_166532107.1">
    <property type="nucleotide sequence ID" value="NZ_VNHW01000003.1"/>
</dbReference>
<sequence length="377" mass="39752">MHSSQRTKRAAAVGAATVLVATLAACGGDSGGGGGGGGGAEGQSFDWQYSNYLPPNSSLSTGIANYFDSIEEQGDITVEEFYQESLLSATDTLPGVAQGRADLGFMIALYYPGELPLSQVVGVPFQTDDAEAQVRAMNALYENNEAFRAEYEDQGVHVLSFVPLAPTMIATAEPLEGLAGLEGRQIRAVGLLSQAIEQAGASPVALSAPEVYEAVERGVIDGFTSYPFDVAVANSLNEVASNMTDPGTGLYNLGALVITKSLWDGLPEETRQFMDEQIDQYVTDAIALLAEEEERTCDTFLEAGGTPGVFPEADVEEFEGLVGDSVLQAWQEQAVSAGVAEDQVDGFLDDYQAALEEYAADSSYTPGLVACAERNGN</sequence>
<organism evidence="2 3">
    <name type="scientific">Blastococcus xanthinilyticus</name>
    <dbReference type="NCBI Taxonomy" id="1564164"/>
    <lineage>
        <taxon>Bacteria</taxon>
        <taxon>Bacillati</taxon>
        <taxon>Actinomycetota</taxon>
        <taxon>Actinomycetes</taxon>
        <taxon>Geodermatophilales</taxon>
        <taxon>Geodermatophilaceae</taxon>
        <taxon>Blastococcus</taxon>
    </lineage>
</organism>
<proteinExistence type="predicted"/>
<dbReference type="InterPro" id="IPR038404">
    <property type="entry name" value="TRAP_DctP_sf"/>
</dbReference>
<name>A0A5S5D231_9ACTN</name>
<dbReference type="PANTHER" id="PTHR33376:SF15">
    <property type="entry name" value="BLL6794 PROTEIN"/>
    <property type="match status" value="1"/>
</dbReference>
<dbReference type="PANTHER" id="PTHR33376">
    <property type="match status" value="1"/>
</dbReference>
<dbReference type="InterPro" id="IPR018389">
    <property type="entry name" value="DctP_fam"/>
</dbReference>
<dbReference type="PROSITE" id="PS51257">
    <property type="entry name" value="PROKAR_LIPOPROTEIN"/>
    <property type="match status" value="1"/>
</dbReference>
<protein>
    <submittedName>
        <fullName evidence="2">TRAP-type C4-dicarboxylate transport system substrate-binding protein</fullName>
    </submittedName>
</protein>
<dbReference type="AlphaFoldDB" id="A0A5S5D231"/>
<evidence type="ECO:0000313" key="2">
    <source>
        <dbReference type="EMBL" id="TYP88872.1"/>
    </source>
</evidence>